<feature type="domain" description="EF-hand" evidence="3">
    <location>
        <begin position="81"/>
        <end position="116"/>
    </location>
</feature>
<evidence type="ECO:0000256" key="2">
    <source>
        <dbReference type="ARBA" id="ARBA00022837"/>
    </source>
</evidence>
<dbReference type="SMART" id="SM00054">
    <property type="entry name" value="EFh"/>
    <property type="match status" value="3"/>
</dbReference>
<dbReference type="PROSITE" id="PS50222">
    <property type="entry name" value="EF_HAND_2"/>
    <property type="match status" value="1"/>
</dbReference>
<reference evidence="4" key="1">
    <citation type="journal article" date="2012" name="Proc. Natl. Acad. Sci. U.S.A.">
        <title>Antigenic diversity is generated by distinct evolutionary mechanisms in African trypanosome species.</title>
        <authorList>
            <person name="Jackson A.P."/>
            <person name="Berry A."/>
            <person name="Aslett M."/>
            <person name="Allison H.C."/>
            <person name="Burton P."/>
            <person name="Vavrova-Anderson J."/>
            <person name="Brown R."/>
            <person name="Browne H."/>
            <person name="Corton N."/>
            <person name="Hauser H."/>
            <person name="Gamble J."/>
            <person name="Gilderthorp R."/>
            <person name="Marcello L."/>
            <person name="McQuillan J."/>
            <person name="Otto T.D."/>
            <person name="Quail M.A."/>
            <person name="Sanders M.J."/>
            <person name="van Tonder A."/>
            <person name="Ginger M.L."/>
            <person name="Field M.C."/>
            <person name="Barry J.D."/>
            <person name="Hertz-Fowler C."/>
            <person name="Berriman M."/>
        </authorList>
    </citation>
    <scope>NUCLEOTIDE SEQUENCE</scope>
    <source>
        <strain evidence="4">IL3000</strain>
    </source>
</reference>
<dbReference type="VEuPathDB" id="TriTrypDB:TcIL3000_10_1660"/>
<evidence type="ECO:0000313" key="4">
    <source>
        <dbReference type="EMBL" id="CCC93407.1"/>
    </source>
</evidence>
<dbReference type="InterPro" id="IPR011992">
    <property type="entry name" value="EF-hand-dom_pair"/>
</dbReference>
<keyword evidence="2" id="KW-0106">Calcium</keyword>
<dbReference type="AlphaFoldDB" id="G0UVJ1"/>
<dbReference type="InterPro" id="IPR050230">
    <property type="entry name" value="CALM/Myosin/TropC-like"/>
</dbReference>
<dbReference type="PANTHER" id="PTHR23048">
    <property type="entry name" value="MYOSIN LIGHT CHAIN 1, 3"/>
    <property type="match status" value="1"/>
</dbReference>
<keyword evidence="1" id="KW-0677">Repeat</keyword>
<sequence length="159" mass="17866">MSNKEFQRNLRSLQFLIFDKNSDGCIKREQLGSLLRCWGFCPTDAEVQASAELLDPDNTGFIGKTQALDMAETVGHQKKLLREVHLREALRVLDVDADGYLSTTELRSILLNMGAKITKEEADEVIGDAFVDEDKQINTDEFARLLLSNLSFSEALLID</sequence>
<dbReference type="EMBL" id="HE575323">
    <property type="protein sequence ID" value="CCC93407.1"/>
    <property type="molecule type" value="Genomic_DNA"/>
</dbReference>
<dbReference type="PANTHER" id="PTHR23048:SF0">
    <property type="entry name" value="CALMODULIN LIKE 3"/>
    <property type="match status" value="1"/>
</dbReference>
<gene>
    <name evidence="4" type="ORF">TCIL3000_10_1660</name>
</gene>
<accession>G0UVJ1</accession>
<dbReference type="PROSITE" id="PS00018">
    <property type="entry name" value="EF_HAND_1"/>
    <property type="match status" value="1"/>
</dbReference>
<evidence type="ECO:0000259" key="3">
    <source>
        <dbReference type="PROSITE" id="PS50222"/>
    </source>
</evidence>
<evidence type="ECO:0000256" key="1">
    <source>
        <dbReference type="ARBA" id="ARBA00022737"/>
    </source>
</evidence>
<dbReference type="SUPFAM" id="SSF47473">
    <property type="entry name" value="EF-hand"/>
    <property type="match status" value="1"/>
</dbReference>
<dbReference type="FunFam" id="1.10.238.10:FF:000001">
    <property type="entry name" value="Calmodulin 1"/>
    <property type="match status" value="1"/>
</dbReference>
<protein>
    <submittedName>
        <fullName evidence="4">Uncharacterized protein TCIL3000_10_1660</fullName>
    </submittedName>
</protein>
<dbReference type="Gene3D" id="1.10.238.10">
    <property type="entry name" value="EF-hand"/>
    <property type="match status" value="1"/>
</dbReference>
<organism evidence="4">
    <name type="scientific">Trypanosoma congolense (strain IL3000)</name>
    <dbReference type="NCBI Taxonomy" id="1068625"/>
    <lineage>
        <taxon>Eukaryota</taxon>
        <taxon>Discoba</taxon>
        <taxon>Euglenozoa</taxon>
        <taxon>Kinetoplastea</taxon>
        <taxon>Metakinetoplastina</taxon>
        <taxon>Trypanosomatida</taxon>
        <taxon>Trypanosomatidae</taxon>
        <taxon>Trypanosoma</taxon>
        <taxon>Nannomonas</taxon>
    </lineage>
</organism>
<dbReference type="Pfam" id="PF13499">
    <property type="entry name" value="EF-hand_7"/>
    <property type="match status" value="1"/>
</dbReference>
<name>G0UVJ1_TRYCI</name>
<dbReference type="GO" id="GO:0016460">
    <property type="term" value="C:myosin II complex"/>
    <property type="evidence" value="ECO:0007669"/>
    <property type="project" value="TreeGrafter"/>
</dbReference>
<dbReference type="GO" id="GO:0005509">
    <property type="term" value="F:calcium ion binding"/>
    <property type="evidence" value="ECO:0007669"/>
    <property type="project" value="InterPro"/>
</dbReference>
<proteinExistence type="predicted"/>
<dbReference type="InterPro" id="IPR002048">
    <property type="entry name" value="EF_hand_dom"/>
</dbReference>
<dbReference type="CDD" id="cd00051">
    <property type="entry name" value="EFh"/>
    <property type="match status" value="1"/>
</dbReference>
<dbReference type="InterPro" id="IPR018247">
    <property type="entry name" value="EF_Hand_1_Ca_BS"/>
</dbReference>